<dbReference type="Gene3D" id="1.10.3210.10">
    <property type="entry name" value="Hypothetical protein af1432"/>
    <property type="match status" value="1"/>
</dbReference>
<dbReference type="RefSeq" id="WP_147166621.1">
    <property type="nucleotide sequence ID" value="NZ_VOOR01000009.1"/>
</dbReference>
<reference evidence="2 3" key="1">
    <citation type="submission" date="2019-08" db="EMBL/GenBank/DDBJ databases">
        <title>Genome of Phaeodactylibacter luteus.</title>
        <authorList>
            <person name="Bowman J.P."/>
        </authorList>
    </citation>
    <scope>NUCLEOTIDE SEQUENCE [LARGE SCALE GENOMIC DNA]</scope>
    <source>
        <strain evidence="2 3">KCTC 42180</strain>
    </source>
</reference>
<dbReference type="PANTHER" id="PTHR46246">
    <property type="entry name" value="GUANOSINE-3',5'-BIS(DIPHOSPHATE) 3'-PYROPHOSPHOHYDROLASE MESH1"/>
    <property type="match status" value="1"/>
</dbReference>
<protein>
    <submittedName>
        <fullName evidence="2">Bifunctional (P)ppGpp synthetase/guanosine-3',5'-bis(Diphosphate) 3'-pyrophosphohydrolase</fullName>
    </submittedName>
</protein>
<dbReference type="SUPFAM" id="SSF109604">
    <property type="entry name" value="HD-domain/PDEase-like"/>
    <property type="match status" value="1"/>
</dbReference>
<dbReference type="InterPro" id="IPR003607">
    <property type="entry name" value="HD/PDEase_dom"/>
</dbReference>
<organism evidence="2 3">
    <name type="scientific">Phaeodactylibacter luteus</name>
    <dbReference type="NCBI Taxonomy" id="1564516"/>
    <lineage>
        <taxon>Bacteria</taxon>
        <taxon>Pseudomonadati</taxon>
        <taxon>Bacteroidota</taxon>
        <taxon>Saprospiria</taxon>
        <taxon>Saprospirales</taxon>
        <taxon>Haliscomenobacteraceae</taxon>
        <taxon>Phaeodactylibacter</taxon>
    </lineage>
</organism>
<dbReference type="EMBL" id="VOOR01000009">
    <property type="protein sequence ID" value="TXB65612.1"/>
    <property type="molecule type" value="Genomic_DNA"/>
</dbReference>
<keyword evidence="2" id="KW-0378">Hydrolase</keyword>
<dbReference type="PANTHER" id="PTHR46246:SF1">
    <property type="entry name" value="GUANOSINE-3',5'-BIS(DIPHOSPHATE) 3'-PYROPHOSPHOHYDROLASE MESH1"/>
    <property type="match status" value="1"/>
</dbReference>
<dbReference type="Pfam" id="PF13328">
    <property type="entry name" value="HD_4"/>
    <property type="match status" value="1"/>
</dbReference>
<proteinExistence type="predicted"/>
<dbReference type="SMART" id="SM00471">
    <property type="entry name" value="HDc"/>
    <property type="match status" value="1"/>
</dbReference>
<accession>A0A5C6RW64</accession>
<comment type="caution">
    <text evidence="2">The sequence shown here is derived from an EMBL/GenBank/DDBJ whole genome shotgun (WGS) entry which is preliminary data.</text>
</comment>
<name>A0A5C6RW64_9BACT</name>
<dbReference type="AlphaFoldDB" id="A0A5C6RW64"/>
<dbReference type="InterPro" id="IPR006674">
    <property type="entry name" value="HD_domain"/>
</dbReference>
<evidence type="ECO:0000259" key="1">
    <source>
        <dbReference type="PROSITE" id="PS51831"/>
    </source>
</evidence>
<dbReference type="GO" id="GO:0008893">
    <property type="term" value="F:guanosine-3',5'-bis(diphosphate) 3'-diphosphatase activity"/>
    <property type="evidence" value="ECO:0007669"/>
    <property type="project" value="TreeGrafter"/>
</dbReference>
<dbReference type="OrthoDB" id="9802385at2"/>
<gene>
    <name evidence="2" type="ORF">FRY97_06415</name>
</gene>
<feature type="domain" description="HD" evidence="1">
    <location>
        <begin position="32"/>
        <end position="126"/>
    </location>
</feature>
<dbReference type="PROSITE" id="PS51831">
    <property type="entry name" value="HD"/>
    <property type="match status" value="1"/>
</dbReference>
<dbReference type="CDD" id="cd00077">
    <property type="entry name" value="HDc"/>
    <property type="match status" value="1"/>
</dbReference>
<evidence type="ECO:0000313" key="2">
    <source>
        <dbReference type="EMBL" id="TXB65612.1"/>
    </source>
</evidence>
<evidence type="ECO:0000313" key="3">
    <source>
        <dbReference type="Proteomes" id="UP000321580"/>
    </source>
</evidence>
<dbReference type="Proteomes" id="UP000321580">
    <property type="component" value="Unassembled WGS sequence"/>
</dbReference>
<dbReference type="InterPro" id="IPR052194">
    <property type="entry name" value="MESH1"/>
</dbReference>
<sequence>MPNTSHRLLKAAVFAAEQHQYQRRAGYDRLPYLNHLLKVAEILARFGETNETLLLAALFHDILEDTPVTQEELAQHYGANVAGIVAELTDDMSLPYAARKELQLANASSLSKEARKIRLADKGANLRDIFTYPIDWPVEKKAAYLQNSRQIAALIKGENPALDQWFDQTADWAGAQLANTAPQ</sequence>
<keyword evidence="3" id="KW-1185">Reference proteome</keyword>